<gene>
    <name evidence="2" type="ORF">BN980_GECA21s01066g</name>
</gene>
<dbReference type="AlphaFoldDB" id="A0A0J9XJC2"/>
<accession>A0A0J9XJC2</accession>
<proteinExistence type="predicted"/>
<evidence type="ECO:0000256" key="1">
    <source>
        <dbReference type="SAM" id="MobiDB-lite"/>
    </source>
</evidence>
<feature type="region of interest" description="Disordered" evidence="1">
    <location>
        <begin position="173"/>
        <end position="207"/>
    </location>
</feature>
<dbReference type="Proteomes" id="UP000242525">
    <property type="component" value="Unassembled WGS sequence"/>
</dbReference>
<dbReference type="EMBL" id="CCBN010000021">
    <property type="protein sequence ID" value="CDO57428.1"/>
    <property type="molecule type" value="Genomic_DNA"/>
</dbReference>
<comment type="caution">
    <text evidence="2">The sequence shown here is derived from an EMBL/GenBank/DDBJ whole genome shotgun (WGS) entry which is preliminary data.</text>
</comment>
<sequence>MSDTSSNPAAMNKPDANDVFLINSVGDEYLTKPLSSSDMSLNLGSINTQPDYFDNSIEEPSYTHTRSPIIHYFDEPYGLDLIDSLSLSNTNSKSISPISFEKPYIEKTTAESEDDDDEEDGSVEFDSDGDYEPPASFDNHTHTTNAFPQADLSIVTSPPAVTPVVQEAVVVPKTDTSSLNTTSSKRTAAMRARKLKKKSVKERPLGV</sequence>
<feature type="compositionally biased region" description="Polar residues" evidence="1">
    <location>
        <begin position="174"/>
        <end position="186"/>
    </location>
</feature>
<organism evidence="2 3">
    <name type="scientific">Geotrichum candidum</name>
    <name type="common">Oospora lactis</name>
    <name type="synonym">Dipodascus geotrichum</name>
    <dbReference type="NCBI Taxonomy" id="1173061"/>
    <lineage>
        <taxon>Eukaryota</taxon>
        <taxon>Fungi</taxon>
        <taxon>Dikarya</taxon>
        <taxon>Ascomycota</taxon>
        <taxon>Saccharomycotina</taxon>
        <taxon>Dipodascomycetes</taxon>
        <taxon>Dipodascales</taxon>
        <taxon>Dipodascaceae</taxon>
        <taxon>Geotrichum</taxon>
    </lineage>
</organism>
<feature type="region of interest" description="Disordered" evidence="1">
    <location>
        <begin position="104"/>
        <end position="144"/>
    </location>
</feature>
<reference evidence="2" key="1">
    <citation type="submission" date="2014-03" db="EMBL/GenBank/DDBJ databases">
        <authorList>
            <person name="Casaregola S."/>
        </authorList>
    </citation>
    <scope>NUCLEOTIDE SEQUENCE [LARGE SCALE GENOMIC DNA]</scope>
    <source>
        <strain evidence="2">CLIB 918</strain>
    </source>
</reference>
<evidence type="ECO:0000313" key="2">
    <source>
        <dbReference type="EMBL" id="CDO57428.1"/>
    </source>
</evidence>
<evidence type="ECO:0000313" key="3">
    <source>
        <dbReference type="Proteomes" id="UP000242525"/>
    </source>
</evidence>
<keyword evidence="3" id="KW-1185">Reference proteome</keyword>
<protein>
    <submittedName>
        <fullName evidence="2">Uncharacterized protein</fullName>
    </submittedName>
</protein>
<name>A0A0J9XJC2_GEOCN</name>
<feature type="compositionally biased region" description="Acidic residues" evidence="1">
    <location>
        <begin position="111"/>
        <end position="131"/>
    </location>
</feature>
<feature type="compositionally biased region" description="Basic residues" evidence="1">
    <location>
        <begin position="191"/>
        <end position="200"/>
    </location>
</feature>